<sequence>MSDHGFRDFYYHASAFNNDHDQQSFGGETDSTYRVSASSVNPSYMSFTDCLRSTSADYGSLEKAFGLSPSSSEVFSSAEGSKRTTKQQVGAEELVGNNTDEIIGTPNSSICSSSSEAGCEEDSDKNQKDGQPKRSEDGGESSKKGNKAKTKGEKKQREPRFAFMTKSEVDHLEDGYRWRKYGQKAVKNSPYPRLSKLSMQKLLQVHYSEVYGEEKSREVIPGSVDGNHNIRRPTQPPTSDDTERKRSWSIPAFHVKPIATGGAKLPTRIAHADA</sequence>
<feature type="compositionally biased region" description="Basic and acidic residues" evidence="6">
    <location>
        <begin position="150"/>
        <end position="160"/>
    </location>
</feature>
<dbReference type="InterPro" id="IPR036576">
    <property type="entry name" value="WRKY_dom_sf"/>
</dbReference>
<feature type="compositionally biased region" description="Low complexity" evidence="6">
    <location>
        <begin position="68"/>
        <end position="79"/>
    </location>
</feature>
<dbReference type="SMART" id="SM00774">
    <property type="entry name" value="WRKY"/>
    <property type="match status" value="1"/>
</dbReference>
<comment type="subcellular location">
    <subcellularLocation>
        <location evidence="1">Nucleus</location>
    </subcellularLocation>
</comment>
<comment type="caution">
    <text evidence="8">The sequence shown here is derived from an EMBL/GenBank/DDBJ whole genome shotgun (WGS) entry which is preliminary data.</text>
</comment>
<dbReference type="SUPFAM" id="SSF118290">
    <property type="entry name" value="WRKY DNA-binding domain"/>
    <property type="match status" value="1"/>
</dbReference>
<evidence type="ECO:0000256" key="2">
    <source>
        <dbReference type="ARBA" id="ARBA00023015"/>
    </source>
</evidence>
<evidence type="ECO:0000256" key="3">
    <source>
        <dbReference type="ARBA" id="ARBA00023125"/>
    </source>
</evidence>
<accession>A0ABR2E2L4</accession>
<evidence type="ECO:0000313" key="9">
    <source>
        <dbReference type="Proteomes" id="UP001472677"/>
    </source>
</evidence>
<evidence type="ECO:0000256" key="5">
    <source>
        <dbReference type="ARBA" id="ARBA00023242"/>
    </source>
</evidence>
<feature type="region of interest" description="Disordered" evidence="6">
    <location>
        <begin position="66"/>
        <end position="166"/>
    </location>
</feature>
<feature type="compositionally biased region" description="Low complexity" evidence="6">
    <location>
        <begin position="108"/>
        <end position="117"/>
    </location>
</feature>
<evidence type="ECO:0000256" key="4">
    <source>
        <dbReference type="ARBA" id="ARBA00023163"/>
    </source>
</evidence>
<gene>
    <name evidence="8" type="ORF">V6N12_040071</name>
</gene>
<dbReference type="PANTHER" id="PTHR31221:SF320">
    <property type="entry name" value="WRKY TRANSCRIPTION FACTOR 20"/>
    <property type="match status" value="1"/>
</dbReference>
<dbReference type="InterPro" id="IPR044810">
    <property type="entry name" value="WRKY_plant"/>
</dbReference>
<protein>
    <recommendedName>
        <fullName evidence="7">WRKY domain-containing protein</fullName>
    </recommendedName>
</protein>
<feature type="region of interest" description="Disordered" evidence="6">
    <location>
        <begin position="213"/>
        <end position="246"/>
    </location>
</feature>
<evidence type="ECO:0000256" key="6">
    <source>
        <dbReference type="SAM" id="MobiDB-lite"/>
    </source>
</evidence>
<evidence type="ECO:0000313" key="8">
    <source>
        <dbReference type="EMBL" id="KAK8551430.1"/>
    </source>
</evidence>
<dbReference type="InterPro" id="IPR003657">
    <property type="entry name" value="WRKY_dom"/>
</dbReference>
<organism evidence="8 9">
    <name type="scientific">Hibiscus sabdariffa</name>
    <name type="common">roselle</name>
    <dbReference type="NCBI Taxonomy" id="183260"/>
    <lineage>
        <taxon>Eukaryota</taxon>
        <taxon>Viridiplantae</taxon>
        <taxon>Streptophyta</taxon>
        <taxon>Embryophyta</taxon>
        <taxon>Tracheophyta</taxon>
        <taxon>Spermatophyta</taxon>
        <taxon>Magnoliopsida</taxon>
        <taxon>eudicotyledons</taxon>
        <taxon>Gunneridae</taxon>
        <taxon>Pentapetalae</taxon>
        <taxon>rosids</taxon>
        <taxon>malvids</taxon>
        <taxon>Malvales</taxon>
        <taxon>Malvaceae</taxon>
        <taxon>Malvoideae</taxon>
        <taxon>Hibiscus</taxon>
    </lineage>
</organism>
<dbReference type="EMBL" id="JBBPBM010000020">
    <property type="protein sequence ID" value="KAK8551430.1"/>
    <property type="molecule type" value="Genomic_DNA"/>
</dbReference>
<keyword evidence="2" id="KW-0805">Transcription regulation</keyword>
<feature type="compositionally biased region" description="Basic and acidic residues" evidence="6">
    <location>
        <begin position="124"/>
        <end position="143"/>
    </location>
</feature>
<dbReference type="PANTHER" id="PTHR31221">
    <property type="entry name" value="WRKY TRANSCRIPTION FACTOR PROTEIN 1-RELATED"/>
    <property type="match status" value="1"/>
</dbReference>
<name>A0ABR2E2L4_9ROSI</name>
<evidence type="ECO:0000259" key="7">
    <source>
        <dbReference type="PROSITE" id="PS50811"/>
    </source>
</evidence>
<proteinExistence type="predicted"/>
<keyword evidence="5" id="KW-0539">Nucleus</keyword>
<keyword evidence="9" id="KW-1185">Reference proteome</keyword>
<dbReference type="Pfam" id="PF03106">
    <property type="entry name" value="WRKY"/>
    <property type="match status" value="1"/>
</dbReference>
<dbReference type="Proteomes" id="UP001472677">
    <property type="component" value="Unassembled WGS sequence"/>
</dbReference>
<dbReference type="Gene3D" id="2.20.25.80">
    <property type="entry name" value="WRKY domain"/>
    <property type="match status" value="1"/>
</dbReference>
<feature type="domain" description="WRKY" evidence="7">
    <location>
        <begin position="167"/>
        <end position="233"/>
    </location>
</feature>
<reference evidence="8 9" key="1">
    <citation type="journal article" date="2024" name="G3 (Bethesda)">
        <title>Genome assembly of Hibiscus sabdariffa L. provides insights into metabolisms of medicinal natural products.</title>
        <authorList>
            <person name="Kim T."/>
        </authorList>
    </citation>
    <scope>NUCLEOTIDE SEQUENCE [LARGE SCALE GENOMIC DNA]</scope>
    <source>
        <strain evidence="8">TK-2024</strain>
        <tissue evidence="8">Old leaves</tissue>
    </source>
</reference>
<evidence type="ECO:0000256" key="1">
    <source>
        <dbReference type="ARBA" id="ARBA00004123"/>
    </source>
</evidence>
<keyword evidence="3" id="KW-0238">DNA-binding</keyword>
<dbReference type="PROSITE" id="PS50811">
    <property type="entry name" value="WRKY"/>
    <property type="match status" value="1"/>
</dbReference>
<keyword evidence="4" id="KW-0804">Transcription</keyword>